<dbReference type="STRING" id="457570.Nther_2602"/>
<proteinExistence type="predicted"/>
<gene>
    <name evidence="1" type="ordered locus">Nther_2602</name>
</gene>
<evidence type="ECO:0000313" key="1">
    <source>
        <dbReference type="EMBL" id="ACB86158.1"/>
    </source>
</evidence>
<reference evidence="1 2" key="2">
    <citation type="journal article" date="2011" name="J. Bacteriol.">
        <title>Complete genome sequence of the anaerobic, halophilic alkalithermophile Natranaerobius thermophilus JW/NM-WN-LF.</title>
        <authorList>
            <person name="Zhao B."/>
            <person name="Mesbah N.M."/>
            <person name="Dalin E."/>
            <person name="Goodwin L."/>
            <person name="Nolan M."/>
            <person name="Pitluck S."/>
            <person name="Chertkov O."/>
            <person name="Brettin T.S."/>
            <person name="Han J."/>
            <person name="Larimer F.W."/>
            <person name="Land M.L."/>
            <person name="Hauser L."/>
            <person name="Kyrpides N."/>
            <person name="Wiegel J."/>
        </authorList>
    </citation>
    <scope>NUCLEOTIDE SEQUENCE [LARGE SCALE GENOMIC DNA]</scope>
    <source>
        <strain evidence="2">ATCC BAA-1301 / DSM 18059 / JW/NM-WN-LF</strain>
    </source>
</reference>
<dbReference type="PROSITE" id="PS51257">
    <property type="entry name" value="PROKAR_LIPOPROTEIN"/>
    <property type="match status" value="1"/>
</dbReference>
<dbReference type="AlphaFoldDB" id="B2A1W1"/>
<accession>B2A1W1</accession>
<name>B2A1W1_NATTJ</name>
<protein>
    <recommendedName>
        <fullName evidence="3">Lipoprotein</fullName>
    </recommendedName>
</protein>
<dbReference type="eggNOG" id="ENOG502ZQCK">
    <property type="taxonomic scope" value="Bacteria"/>
</dbReference>
<dbReference type="Proteomes" id="UP000001683">
    <property type="component" value="Chromosome"/>
</dbReference>
<dbReference type="EMBL" id="CP001034">
    <property type="protein sequence ID" value="ACB86158.1"/>
    <property type="molecule type" value="Genomic_DNA"/>
</dbReference>
<evidence type="ECO:0000313" key="2">
    <source>
        <dbReference type="Proteomes" id="UP000001683"/>
    </source>
</evidence>
<keyword evidence="2" id="KW-1185">Reference proteome</keyword>
<dbReference type="HOGENOM" id="CLU_949378_0_0_9"/>
<sequence length="303" mass="35333">MFSKISLKKVVSIFGVIVLLILLIVGCAGYRNNWNFNLFFDEQVIDLEGEMEIETLDGNLVLKPREMILYHYRLIMLVDYELNPDLDDLDLKLQYPPWLLIKQQDNTTSENSKPLLVEADLYSRARKNLAEDYFRYEYRYRDLSNGLDLEQDLTFYLYNAELTKRVQKEVPTTPGEKFTIDIPGIGTYKGELAEPERNDEGLDKINFKGETNSDQFEHGFTTQVNLISKVGEDETLSARRTYNNRNTLSDSTYQYEHKFEIEDDEFWDGELMISIGEINVPLGPRDGSELPHMDLKMIDQINY</sequence>
<reference evidence="1 2" key="1">
    <citation type="submission" date="2008-04" db="EMBL/GenBank/DDBJ databases">
        <title>Complete sequence of chromosome of Natranaerobius thermophilus JW/NM-WN-LF.</title>
        <authorList>
            <consortium name="US DOE Joint Genome Institute"/>
            <person name="Copeland A."/>
            <person name="Lucas S."/>
            <person name="Lapidus A."/>
            <person name="Glavina del Rio T."/>
            <person name="Dalin E."/>
            <person name="Tice H."/>
            <person name="Bruce D."/>
            <person name="Goodwin L."/>
            <person name="Pitluck S."/>
            <person name="Chertkov O."/>
            <person name="Brettin T."/>
            <person name="Detter J.C."/>
            <person name="Han C."/>
            <person name="Kuske C.R."/>
            <person name="Schmutz J."/>
            <person name="Larimer F."/>
            <person name="Land M."/>
            <person name="Hauser L."/>
            <person name="Kyrpides N."/>
            <person name="Lykidis A."/>
            <person name="Mesbah N.M."/>
            <person name="Wiegel J."/>
        </authorList>
    </citation>
    <scope>NUCLEOTIDE SEQUENCE [LARGE SCALE GENOMIC DNA]</scope>
    <source>
        <strain evidence="2">ATCC BAA-1301 / DSM 18059 / JW/NM-WN-LF</strain>
    </source>
</reference>
<dbReference type="KEGG" id="nth:Nther_2602"/>
<organism evidence="1 2">
    <name type="scientific">Natranaerobius thermophilus (strain ATCC BAA-1301 / DSM 18059 / JW/NM-WN-LF)</name>
    <dbReference type="NCBI Taxonomy" id="457570"/>
    <lineage>
        <taxon>Bacteria</taxon>
        <taxon>Bacillati</taxon>
        <taxon>Bacillota</taxon>
        <taxon>Clostridia</taxon>
        <taxon>Natranaerobiales</taxon>
        <taxon>Natranaerobiaceae</taxon>
        <taxon>Natranaerobius</taxon>
    </lineage>
</organism>
<dbReference type="OrthoDB" id="9948096at2"/>
<evidence type="ECO:0008006" key="3">
    <source>
        <dbReference type="Google" id="ProtNLM"/>
    </source>
</evidence>
<dbReference type="RefSeq" id="WP_012448999.1">
    <property type="nucleotide sequence ID" value="NC_010718.1"/>
</dbReference>
<dbReference type="InParanoid" id="B2A1W1"/>